<sequence length="136" mass="15354">MRSFLSRYNSSQPGPSSPQQPGQPQDMGWRSLAVNIGSTVKRAAKSAYDGGYERIVTIRDSETIKQWRERRNEEVKGVEKITLFPGYAVKRLDDSPTRQNEFAIDIFVDGYASSLRPPELATRSQKAFMRLAKGNL</sequence>
<feature type="compositionally biased region" description="Low complexity" evidence="1">
    <location>
        <begin position="10"/>
        <end position="25"/>
    </location>
</feature>
<evidence type="ECO:0000256" key="1">
    <source>
        <dbReference type="SAM" id="MobiDB-lite"/>
    </source>
</evidence>
<dbReference type="Proteomes" id="UP000054248">
    <property type="component" value="Unassembled WGS sequence"/>
</dbReference>
<feature type="region of interest" description="Disordered" evidence="1">
    <location>
        <begin position="1"/>
        <end position="28"/>
    </location>
</feature>
<dbReference type="AlphaFoldDB" id="A0A0C3KEW7"/>
<keyword evidence="3" id="KW-1185">Reference proteome</keyword>
<dbReference type="HOGENOM" id="CLU_1876966_0_0_1"/>
<evidence type="ECO:0000313" key="2">
    <source>
        <dbReference type="EMBL" id="KIO20008.1"/>
    </source>
</evidence>
<name>A0A0C3KEW7_9AGAM</name>
<organism evidence="2 3">
    <name type="scientific">Tulasnella calospora MUT 4182</name>
    <dbReference type="NCBI Taxonomy" id="1051891"/>
    <lineage>
        <taxon>Eukaryota</taxon>
        <taxon>Fungi</taxon>
        <taxon>Dikarya</taxon>
        <taxon>Basidiomycota</taxon>
        <taxon>Agaricomycotina</taxon>
        <taxon>Agaricomycetes</taxon>
        <taxon>Cantharellales</taxon>
        <taxon>Tulasnellaceae</taxon>
        <taxon>Tulasnella</taxon>
    </lineage>
</organism>
<gene>
    <name evidence="2" type="ORF">M407DRAFT_142114</name>
</gene>
<dbReference type="EMBL" id="KN823192">
    <property type="protein sequence ID" value="KIO20008.1"/>
    <property type="molecule type" value="Genomic_DNA"/>
</dbReference>
<accession>A0A0C3KEW7</accession>
<evidence type="ECO:0000313" key="3">
    <source>
        <dbReference type="Proteomes" id="UP000054248"/>
    </source>
</evidence>
<protein>
    <submittedName>
        <fullName evidence="2">Uncharacterized protein</fullName>
    </submittedName>
</protein>
<dbReference type="OrthoDB" id="3220750at2759"/>
<reference evidence="3" key="2">
    <citation type="submission" date="2015-01" db="EMBL/GenBank/DDBJ databases">
        <title>Evolutionary Origins and Diversification of the Mycorrhizal Mutualists.</title>
        <authorList>
            <consortium name="DOE Joint Genome Institute"/>
            <consortium name="Mycorrhizal Genomics Consortium"/>
            <person name="Kohler A."/>
            <person name="Kuo A."/>
            <person name="Nagy L.G."/>
            <person name="Floudas D."/>
            <person name="Copeland A."/>
            <person name="Barry K.W."/>
            <person name="Cichocki N."/>
            <person name="Veneault-Fourrey C."/>
            <person name="LaButti K."/>
            <person name="Lindquist E.A."/>
            <person name="Lipzen A."/>
            <person name="Lundell T."/>
            <person name="Morin E."/>
            <person name="Murat C."/>
            <person name="Riley R."/>
            <person name="Ohm R."/>
            <person name="Sun H."/>
            <person name="Tunlid A."/>
            <person name="Henrissat B."/>
            <person name="Grigoriev I.V."/>
            <person name="Hibbett D.S."/>
            <person name="Martin F."/>
        </authorList>
    </citation>
    <scope>NUCLEOTIDE SEQUENCE [LARGE SCALE GENOMIC DNA]</scope>
    <source>
        <strain evidence="3">MUT 4182</strain>
    </source>
</reference>
<reference evidence="2 3" key="1">
    <citation type="submission" date="2014-04" db="EMBL/GenBank/DDBJ databases">
        <authorList>
            <consortium name="DOE Joint Genome Institute"/>
            <person name="Kuo A."/>
            <person name="Girlanda M."/>
            <person name="Perotto S."/>
            <person name="Kohler A."/>
            <person name="Nagy L.G."/>
            <person name="Floudas D."/>
            <person name="Copeland A."/>
            <person name="Barry K.W."/>
            <person name="Cichocki N."/>
            <person name="Veneault-Fourrey C."/>
            <person name="LaButti K."/>
            <person name="Lindquist E.A."/>
            <person name="Lipzen A."/>
            <person name="Lundell T."/>
            <person name="Morin E."/>
            <person name="Murat C."/>
            <person name="Sun H."/>
            <person name="Tunlid A."/>
            <person name="Henrissat B."/>
            <person name="Grigoriev I.V."/>
            <person name="Hibbett D.S."/>
            <person name="Martin F."/>
            <person name="Nordberg H.P."/>
            <person name="Cantor M.N."/>
            <person name="Hua S.X."/>
        </authorList>
    </citation>
    <scope>NUCLEOTIDE SEQUENCE [LARGE SCALE GENOMIC DNA]</scope>
    <source>
        <strain evidence="2 3">MUT 4182</strain>
    </source>
</reference>
<dbReference type="STRING" id="1051891.A0A0C3KEW7"/>
<proteinExistence type="predicted"/>